<sequence>MNATLRRQFPTPEHRSLLATSQPPIDIYRRLWPRLPGSSRASCRPDFAGFDWPLMPRSRRRALVLKQLFLCHFSPPFTSKLLACTQ</sequence>
<evidence type="ECO:0000313" key="2">
    <source>
        <dbReference type="Proteomes" id="UP000807504"/>
    </source>
</evidence>
<protein>
    <submittedName>
        <fullName evidence="1">Uncharacterized protein</fullName>
    </submittedName>
</protein>
<proteinExistence type="predicted"/>
<accession>A0A8T0E1Y4</accession>
<gene>
    <name evidence="1" type="ORF">HNY73_021664</name>
</gene>
<reference evidence="1" key="2">
    <citation type="submission" date="2020-06" db="EMBL/GenBank/DDBJ databases">
        <authorList>
            <person name="Sheffer M."/>
        </authorList>
    </citation>
    <scope>NUCLEOTIDE SEQUENCE</scope>
</reference>
<dbReference type="AlphaFoldDB" id="A0A8T0E1Y4"/>
<evidence type="ECO:0000313" key="1">
    <source>
        <dbReference type="EMBL" id="KAF8763480.1"/>
    </source>
</evidence>
<dbReference type="Proteomes" id="UP000807504">
    <property type="component" value="Unassembled WGS sequence"/>
</dbReference>
<dbReference type="EMBL" id="JABXBU010002231">
    <property type="protein sequence ID" value="KAF8763480.1"/>
    <property type="molecule type" value="Genomic_DNA"/>
</dbReference>
<comment type="caution">
    <text evidence="1">The sequence shown here is derived from an EMBL/GenBank/DDBJ whole genome shotgun (WGS) entry which is preliminary data.</text>
</comment>
<reference evidence="1" key="1">
    <citation type="journal article" date="2020" name="bioRxiv">
        <title>Chromosome-level reference genome of the European wasp spider Argiope bruennichi: a resource for studies on range expansion and evolutionary adaptation.</title>
        <authorList>
            <person name="Sheffer M.M."/>
            <person name="Hoppe A."/>
            <person name="Krehenwinkel H."/>
            <person name="Uhl G."/>
            <person name="Kuss A.W."/>
            <person name="Jensen L."/>
            <person name="Jensen C."/>
            <person name="Gillespie R.G."/>
            <person name="Hoff K.J."/>
            <person name="Prost S."/>
        </authorList>
    </citation>
    <scope>NUCLEOTIDE SEQUENCE</scope>
</reference>
<name>A0A8T0E1Y4_ARGBR</name>
<keyword evidence="2" id="KW-1185">Reference proteome</keyword>
<organism evidence="1 2">
    <name type="scientific">Argiope bruennichi</name>
    <name type="common">Wasp spider</name>
    <name type="synonym">Aranea bruennichi</name>
    <dbReference type="NCBI Taxonomy" id="94029"/>
    <lineage>
        <taxon>Eukaryota</taxon>
        <taxon>Metazoa</taxon>
        <taxon>Ecdysozoa</taxon>
        <taxon>Arthropoda</taxon>
        <taxon>Chelicerata</taxon>
        <taxon>Arachnida</taxon>
        <taxon>Araneae</taxon>
        <taxon>Araneomorphae</taxon>
        <taxon>Entelegynae</taxon>
        <taxon>Araneoidea</taxon>
        <taxon>Araneidae</taxon>
        <taxon>Argiope</taxon>
    </lineage>
</organism>